<proteinExistence type="predicted"/>
<keyword evidence="2" id="KW-1185">Reference proteome</keyword>
<evidence type="ECO:0000313" key="1">
    <source>
        <dbReference type="EMBL" id="KAK1464077.1"/>
    </source>
</evidence>
<sequence>MGGKAFRTWVRSLFYFLLCLAFLVHSAHWLVSLPGRHNVRGPLLFLRLFTVHDIVRRFFLFIFSSCQLVPASTRVFGIEVGYIQFMGRQVICSSTCGW</sequence>
<dbReference type="AlphaFoldDB" id="A0AAI9UVZ2"/>
<dbReference type="EMBL" id="MLGG01000006">
    <property type="protein sequence ID" value="KAK1464077.1"/>
    <property type="molecule type" value="Genomic_DNA"/>
</dbReference>
<name>A0AAI9UVZ2_9PEZI</name>
<comment type="caution">
    <text evidence="1">The sequence shown here is derived from an EMBL/GenBank/DDBJ whole genome shotgun (WGS) entry which is preliminary data.</text>
</comment>
<evidence type="ECO:0000313" key="2">
    <source>
        <dbReference type="Proteomes" id="UP001239795"/>
    </source>
</evidence>
<reference evidence="1 2" key="1">
    <citation type="submission" date="2016-10" db="EMBL/GenBank/DDBJ databases">
        <title>The genome sequence of Colletotrichum fioriniae PJ7.</title>
        <authorList>
            <person name="Baroncelli R."/>
        </authorList>
    </citation>
    <scope>NUCLEOTIDE SEQUENCE [LARGE SCALE GENOMIC DNA]</scope>
    <source>
        <strain evidence="1">Col 31</strain>
    </source>
</reference>
<accession>A0AAI9UVZ2</accession>
<organism evidence="1 2">
    <name type="scientific">Colletotrichum melonis</name>
    <dbReference type="NCBI Taxonomy" id="1209925"/>
    <lineage>
        <taxon>Eukaryota</taxon>
        <taxon>Fungi</taxon>
        <taxon>Dikarya</taxon>
        <taxon>Ascomycota</taxon>
        <taxon>Pezizomycotina</taxon>
        <taxon>Sordariomycetes</taxon>
        <taxon>Hypocreomycetidae</taxon>
        <taxon>Glomerellales</taxon>
        <taxon>Glomerellaceae</taxon>
        <taxon>Colletotrichum</taxon>
        <taxon>Colletotrichum acutatum species complex</taxon>
    </lineage>
</organism>
<gene>
    <name evidence="1" type="ORF">CMEL01_12838</name>
</gene>
<protein>
    <submittedName>
        <fullName evidence="1">Uncharacterized protein</fullName>
    </submittedName>
</protein>
<dbReference type="Proteomes" id="UP001239795">
    <property type="component" value="Unassembled WGS sequence"/>
</dbReference>